<comment type="caution">
    <text evidence="2">The sequence shown here is derived from an EMBL/GenBank/DDBJ whole genome shotgun (WGS) entry which is preliminary data.</text>
</comment>
<evidence type="ECO:0000259" key="1">
    <source>
        <dbReference type="PROSITE" id="PS51340"/>
    </source>
</evidence>
<dbReference type="RefSeq" id="WP_098456690.1">
    <property type="nucleotide sequence ID" value="NZ_PDJH01000001.1"/>
</dbReference>
<dbReference type="InterPro" id="IPR011037">
    <property type="entry name" value="Pyrv_Knase-like_insert_dom_sf"/>
</dbReference>
<dbReference type="InterPro" id="IPR005302">
    <property type="entry name" value="MoCF_Sase_C"/>
</dbReference>
<protein>
    <submittedName>
        <fullName evidence="2">MOSC domain-containing protein YiiM</fullName>
    </submittedName>
</protein>
<sequence>MTTATLVAVCRAPRTVYLPALGKETAIDKLPTTEAVAVGPLGLEGDTQADRKHHGGPDKALYAYAQHEAEEWARRLGRPVPPGLFGENLRVAGMETSAATIGQTWRIGEEVVVEATMPRTPCTKFAERMGEPRWVRRFAEAGLLGAYLRVVQPGTVRSGDPIETLSRPDHGVTVASWFANQTPDAARALLDAHESGAVRLADEMVERAAKVLAR</sequence>
<dbReference type="Proteomes" id="UP000221394">
    <property type="component" value="Unassembled WGS sequence"/>
</dbReference>
<dbReference type="PANTHER" id="PTHR30212:SF2">
    <property type="entry name" value="PROTEIN YIIM"/>
    <property type="match status" value="1"/>
</dbReference>
<dbReference type="GO" id="GO:0030151">
    <property type="term" value="F:molybdenum ion binding"/>
    <property type="evidence" value="ECO:0007669"/>
    <property type="project" value="InterPro"/>
</dbReference>
<dbReference type="EMBL" id="PDJH01000001">
    <property type="protein sequence ID" value="PFG35383.1"/>
    <property type="molecule type" value="Genomic_DNA"/>
</dbReference>
<proteinExistence type="predicted"/>
<dbReference type="AlphaFoldDB" id="A0A2A9E985"/>
<keyword evidence="3" id="KW-1185">Reference proteome</keyword>
<dbReference type="Gene3D" id="2.40.33.20">
    <property type="entry name" value="PK beta-barrel domain-like"/>
    <property type="match status" value="1"/>
</dbReference>
<dbReference type="InterPro" id="IPR052353">
    <property type="entry name" value="Benzoxazolinone_Detox_Enz"/>
</dbReference>
<evidence type="ECO:0000313" key="2">
    <source>
        <dbReference type="EMBL" id="PFG35383.1"/>
    </source>
</evidence>
<name>A0A2A9E985_9MICO</name>
<reference evidence="2 3" key="1">
    <citation type="submission" date="2017-10" db="EMBL/GenBank/DDBJ databases">
        <title>Sequencing the genomes of 1000 actinobacteria strains.</title>
        <authorList>
            <person name="Klenk H.-P."/>
        </authorList>
    </citation>
    <scope>NUCLEOTIDE SEQUENCE [LARGE SCALE GENOMIC DNA]</scope>
    <source>
        <strain evidence="2 3">DSM 21574</strain>
    </source>
</reference>
<dbReference type="OrthoDB" id="9786134at2"/>
<dbReference type="GO" id="GO:0003824">
    <property type="term" value="F:catalytic activity"/>
    <property type="evidence" value="ECO:0007669"/>
    <property type="project" value="InterPro"/>
</dbReference>
<evidence type="ECO:0000313" key="3">
    <source>
        <dbReference type="Proteomes" id="UP000221394"/>
    </source>
</evidence>
<dbReference type="SUPFAM" id="SSF50800">
    <property type="entry name" value="PK beta-barrel domain-like"/>
    <property type="match status" value="1"/>
</dbReference>
<dbReference type="PANTHER" id="PTHR30212">
    <property type="entry name" value="PROTEIN YIIM"/>
    <property type="match status" value="1"/>
</dbReference>
<gene>
    <name evidence="2" type="ORF">ATL41_0058</name>
</gene>
<dbReference type="GO" id="GO:0030170">
    <property type="term" value="F:pyridoxal phosphate binding"/>
    <property type="evidence" value="ECO:0007669"/>
    <property type="project" value="InterPro"/>
</dbReference>
<feature type="domain" description="MOSC" evidence="1">
    <location>
        <begin position="30"/>
        <end position="165"/>
    </location>
</feature>
<organism evidence="2 3">
    <name type="scientific">Flavimobilis soli</name>
    <dbReference type="NCBI Taxonomy" id="442709"/>
    <lineage>
        <taxon>Bacteria</taxon>
        <taxon>Bacillati</taxon>
        <taxon>Actinomycetota</taxon>
        <taxon>Actinomycetes</taxon>
        <taxon>Micrococcales</taxon>
        <taxon>Jonesiaceae</taxon>
        <taxon>Flavimobilis</taxon>
    </lineage>
</organism>
<accession>A0A2A9E985</accession>
<dbReference type="PROSITE" id="PS51340">
    <property type="entry name" value="MOSC"/>
    <property type="match status" value="1"/>
</dbReference>
<dbReference type="Pfam" id="PF03473">
    <property type="entry name" value="MOSC"/>
    <property type="match status" value="1"/>
</dbReference>